<gene>
    <name evidence="4" type="ORF">GV828_06990</name>
</gene>
<dbReference type="EMBL" id="JAABLM010000007">
    <property type="protein sequence ID" value="NBL64942.1"/>
    <property type="molecule type" value="Genomic_DNA"/>
</dbReference>
<keyword evidence="1 2" id="KW-0732">Signal</keyword>
<dbReference type="PROSITE" id="PS51257">
    <property type="entry name" value="PROKAR_LIPOPROTEIN"/>
    <property type="match status" value="1"/>
</dbReference>
<dbReference type="Pfam" id="PF13205">
    <property type="entry name" value="Big_5"/>
    <property type="match status" value="1"/>
</dbReference>
<reference evidence="5" key="1">
    <citation type="submission" date="2020-01" db="EMBL/GenBank/DDBJ databases">
        <title>Sphingomonas sp. strain CSW-10.</title>
        <authorList>
            <person name="Chen W.-M."/>
        </authorList>
    </citation>
    <scope>NUCLEOTIDE SEQUENCE [LARGE SCALE GENOMIC DNA]</scope>
    <source>
        <strain evidence="5">NST-5</strain>
    </source>
</reference>
<organism evidence="4 5">
    <name type="scientific">Flavobacterium ichthyis</name>
    <dbReference type="NCBI Taxonomy" id="2698827"/>
    <lineage>
        <taxon>Bacteria</taxon>
        <taxon>Pseudomonadati</taxon>
        <taxon>Bacteroidota</taxon>
        <taxon>Flavobacteriia</taxon>
        <taxon>Flavobacteriales</taxon>
        <taxon>Flavobacteriaceae</taxon>
        <taxon>Flavobacterium</taxon>
    </lineage>
</organism>
<evidence type="ECO:0000313" key="4">
    <source>
        <dbReference type="EMBL" id="NBL64942.1"/>
    </source>
</evidence>
<evidence type="ECO:0000256" key="2">
    <source>
        <dbReference type="SAM" id="SignalP"/>
    </source>
</evidence>
<comment type="caution">
    <text evidence="4">The sequence shown here is derived from an EMBL/GenBank/DDBJ whole genome shotgun (WGS) entry which is preliminary data.</text>
</comment>
<feature type="domain" description="SbsA Ig-like" evidence="3">
    <location>
        <begin position="32"/>
        <end position="133"/>
    </location>
</feature>
<accession>A0ABW9Z8P0</accession>
<dbReference type="InterPro" id="IPR032812">
    <property type="entry name" value="SbsA_Ig"/>
</dbReference>
<feature type="signal peptide" evidence="2">
    <location>
        <begin position="1"/>
        <end position="23"/>
    </location>
</feature>
<dbReference type="Proteomes" id="UP000798602">
    <property type="component" value="Unassembled WGS sequence"/>
</dbReference>
<keyword evidence="5" id="KW-1185">Reference proteome</keyword>
<protein>
    <recommendedName>
        <fullName evidence="3">SbsA Ig-like domain-containing protein</fullName>
    </recommendedName>
</protein>
<evidence type="ECO:0000259" key="3">
    <source>
        <dbReference type="Pfam" id="PF13205"/>
    </source>
</evidence>
<evidence type="ECO:0000256" key="1">
    <source>
        <dbReference type="ARBA" id="ARBA00022729"/>
    </source>
</evidence>
<name>A0ABW9Z8P0_9FLAO</name>
<sequence length="533" mass="61056">MMKKHIFFLWVVLAMIFASCAKRGNITGGLKDTIAPVLQSSVPKNFSTDFNVQEIRINFNEYVKLKDINKQLIVSPPMKYAPMVSPSNASKFIKIKIKDTLQPNTTYSFNFGNSIQDNNEGNPYQQFKYVFSTGSYIDSLKLGGIIQDAYSKKVENYVSVMLYEVNETYNDSVIYKQNPRYVTNTLDSNRTFILENLKEGKYLLVAMKDLNNNYRLESKKEKIGFHPKLIQIPNDTLFSVSLFNEIPVFKATRPYQASGNRIVLPIEGNGKDALISIKNGSQDIPVKITKMPKQDSLQVWFKPIKTDSVQLFAKKNNFEKEFTVKMKNMKNDTLSFSPNISGTLHPREKFSITSSIPVENIDKSKITILRKDSTQVDFTTSYNDFDQKITLDFAHEPLERFRITALPGAFTDLLERPNDTLSFSLGTQDLNEYGNLRLTLENVKRFPVIVEITDPKGELVTSGYSDGEKVLDFNGLQPNTFTIRIIYDDNKNKVWDTGNFIEKRQPEEIIFYPSDIIVRANWDVDERVTLPPH</sequence>
<evidence type="ECO:0000313" key="5">
    <source>
        <dbReference type="Proteomes" id="UP000798602"/>
    </source>
</evidence>
<feature type="chain" id="PRO_5046284634" description="SbsA Ig-like domain-containing protein" evidence="2">
    <location>
        <begin position="24"/>
        <end position="533"/>
    </location>
</feature>
<dbReference type="RefSeq" id="WP_166536770.1">
    <property type="nucleotide sequence ID" value="NZ_JAABLM010000007.1"/>
</dbReference>
<proteinExistence type="predicted"/>